<dbReference type="RefSeq" id="XP_030649181.1">
    <property type="nucleotide sequence ID" value="XM_030793321.1"/>
</dbReference>
<evidence type="ECO:0000256" key="3">
    <source>
        <dbReference type="ARBA" id="ARBA00023134"/>
    </source>
</evidence>
<dbReference type="FunFam" id="3.40.50.300:FF:000366">
    <property type="entry name" value="GTPase, IMAP family member 2"/>
    <property type="match status" value="1"/>
</dbReference>
<keyword evidence="7" id="KW-1185">Reference proteome</keyword>
<comment type="similarity">
    <text evidence="1">Belongs to the TRAFAC class TrmE-Era-EngA-EngB-Septin-like GTPase superfamily. AIG1/Toc34/Toc159-like paraseptin GTPase family. IAN subfamily.</text>
</comment>
<dbReference type="InterPro" id="IPR045058">
    <property type="entry name" value="GIMA/IAN/Toc"/>
</dbReference>
<sequence length="359" mass="39572">MSERNPEFSRTPQPNPAGPVRLPGAVSLTGEKWRHRNALQRGKPCVCVCVAELRLVVLGKTGSGKSSSGNTILGREAFRADMSPSSVTSQCERQGGNTGGRSITVIDTPGFFDTRLSPQEVTAEVGRCVVLSAPGPHAFLLVLQPSRFTREEQTTLDWISATFGPQALRYTIVLFTWGDQLRGKAIEDFIKESQDLSEFVKNCQGGCHLFDNTRDVKDSMQVTHLLEKIDNMVERNGGGSYTCEMYQEAERAIRETQERILGEKEEEGHLEERKEEEEARKRAERLFWMELLTAMGKGAVEATGVMEKGKGKGKKVKVAQRAAALASTPLSLTSAAKVVGGAVREGSKVLCKHRKMFFH</sequence>
<evidence type="ECO:0000256" key="4">
    <source>
        <dbReference type="SAM" id="Coils"/>
    </source>
</evidence>
<evidence type="ECO:0000256" key="2">
    <source>
        <dbReference type="ARBA" id="ARBA00022741"/>
    </source>
</evidence>
<dbReference type="PANTHER" id="PTHR10903:SF188">
    <property type="entry name" value="GTPASE IMAP FAMILY MEMBER 2-LIKE-RELATED"/>
    <property type="match status" value="1"/>
</dbReference>
<dbReference type="OrthoDB" id="431287at2759"/>
<evidence type="ECO:0000256" key="1">
    <source>
        <dbReference type="ARBA" id="ARBA00008535"/>
    </source>
</evidence>
<proteinExistence type="inferred from homology"/>
<dbReference type="PANTHER" id="PTHR10903">
    <property type="entry name" value="GTPASE, IMAP FAMILY MEMBER-RELATED"/>
    <property type="match status" value="1"/>
</dbReference>
<reference evidence="8" key="1">
    <citation type="submission" date="2025-08" db="UniProtKB">
        <authorList>
            <consortium name="RefSeq"/>
        </authorList>
    </citation>
    <scope>IDENTIFICATION</scope>
</reference>
<evidence type="ECO:0000256" key="5">
    <source>
        <dbReference type="SAM" id="MobiDB-lite"/>
    </source>
</evidence>
<dbReference type="PROSITE" id="PS51720">
    <property type="entry name" value="G_AIG1"/>
    <property type="match status" value="1"/>
</dbReference>
<dbReference type="GO" id="GO:0005525">
    <property type="term" value="F:GTP binding"/>
    <property type="evidence" value="ECO:0007669"/>
    <property type="project" value="UniProtKB-KW"/>
</dbReference>
<dbReference type="Gene3D" id="3.40.50.300">
    <property type="entry name" value="P-loop containing nucleotide triphosphate hydrolases"/>
    <property type="match status" value="1"/>
</dbReference>
<accession>A0A6J2WYB8</accession>
<keyword evidence="3" id="KW-0342">GTP-binding</keyword>
<dbReference type="GeneID" id="115829265"/>
<feature type="coiled-coil region" evidence="4">
    <location>
        <begin position="246"/>
        <end position="286"/>
    </location>
</feature>
<dbReference type="Proteomes" id="UP000504632">
    <property type="component" value="Chromosome 16"/>
</dbReference>
<dbReference type="SUPFAM" id="SSF52540">
    <property type="entry name" value="P-loop containing nucleoside triphosphate hydrolases"/>
    <property type="match status" value="1"/>
</dbReference>
<name>A0A6J2WYB8_CHACN</name>
<protein>
    <submittedName>
        <fullName evidence="8">GTPase IMAP family member 7</fullName>
    </submittedName>
</protein>
<organism evidence="7 8">
    <name type="scientific">Chanos chanos</name>
    <name type="common">Milkfish</name>
    <name type="synonym">Mugil chanos</name>
    <dbReference type="NCBI Taxonomy" id="29144"/>
    <lineage>
        <taxon>Eukaryota</taxon>
        <taxon>Metazoa</taxon>
        <taxon>Chordata</taxon>
        <taxon>Craniata</taxon>
        <taxon>Vertebrata</taxon>
        <taxon>Euteleostomi</taxon>
        <taxon>Actinopterygii</taxon>
        <taxon>Neopterygii</taxon>
        <taxon>Teleostei</taxon>
        <taxon>Ostariophysi</taxon>
        <taxon>Gonorynchiformes</taxon>
        <taxon>Chanidae</taxon>
        <taxon>Chanos</taxon>
    </lineage>
</organism>
<gene>
    <name evidence="8" type="primary">LOC115829265</name>
</gene>
<feature type="domain" description="AIG1-type G" evidence="6">
    <location>
        <begin position="50"/>
        <end position="250"/>
    </location>
</feature>
<keyword evidence="4" id="KW-0175">Coiled coil</keyword>
<keyword evidence="2" id="KW-0547">Nucleotide-binding</keyword>
<dbReference type="InParanoid" id="A0A6J2WYB8"/>
<feature type="region of interest" description="Disordered" evidence="5">
    <location>
        <begin position="1"/>
        <end position="24"/>
    </location>
</feature>
<evidence type="ECO:0000259" key="6">
    <source>
        <dbReference type="PROSITE" id="PS51720"/>
    </source>
</evidence>
<dbReference type="CDD" id="cd01852">
    <property type="entry name" value="AIG1"/>
    <property type="match status" value="1"/>
</dbReference>
<dbReference type="InterPro" id="IPR027417">
    <property type="entry name" value="P-loop_NTPase"/>
</dbReference>
<evidence type="ECO:0000313" key="8">
    <source>
        <dbReference type="RefSeq" id="XP_030649181.1"/>
    </source>
</evidence>
<dbReference type="InterPro" id="IPR006703">
    <property type="entry name" value="G_AIG1"/>
</dbReference>
<dbReference type="Pfam" id="PF04548">
    <property type="entry name" value="AIG1"/>
    <property type="match status" value="1"/>
</dbReference>
<dbReference type="AlphaFoldDB" id="A0A6J2WYB8"/>
<evidence type="ECO:0000313" key="7">
    <source>
        <dbReference type="Proteomes" id="UP000504632"/>
    </source>
</evidence>